<dbReference type="SMART" id="SM00267">
    <property type="entry name" value="GGDEF"/>
    <property type="match status" value="1"/>
</dbReference>
<evidence type="ECO:0000259" key="2">
    <source>
        <dbReference type="PROSITE" id="PS50887"/>
    </source>
</evidence>
<proteinExistence type="predicted"/>
<dbReference type="InterPro" id="IPR001633">
    <property type="entry name" value="EAL_dom"/>
</dbReference>
<keyword evidence="4" id="KW-1185">Reference proteome</keyword>
<gene>
    <name evidence="3" type="ORF">P608_26900</name>
</gene>
<dbReference type="CDD" id="cd01948">
    <property type="entry name" value="EAL"/>
    <property type="match status" value="1"/>
</dbReference>
<dbReference type="InterPro" id="IPR035965">
    <property type="entry name" value="PAS-like_dom_sf"/>
</dbReference>
<comment type="caution">
    <text evidence="3">The sequence shown here is derived from an EMBL/GenBank/DDBJ whole genome shotgun (WGS) entry which is preliminary data.</text>
</comment>
<dbReference type="Gene3D" id="3.30.450.20">
    <property type="entry name" value="PAS domain"/>
    <property type="match status" value="1"/>
</dbReference>
<dbReference type="InterPro" id="IPR000160">
    <property type="entry name" value="GGDEF_dom"/>
</dbReference>
<dbReference type="EMBL" id="AWTP01000181">
    <property type="protein sequence ID" value="KGH01936.1"/>
    <property type="molecule type" value="Genomic_DNA"/>
</dbReference>
<dbReference type="CDD" id="cd01949">
    <property type="entry name" value="GGDEF"/>
    <property type="match status" value="1"/>
</dbReference>
<name>A0A0E3C9Q5_9BURK</name>
<dbReference type="GO" id="GO:0003824">
    <property type="term" value="F:catalytic activity"/>
    <property type="evidence" value="ECO:0007669"/>
    <property type="project" value="UniProtKB-ARBA"/>
</dbReference>
<dbReference type="Pfam" id="PF00563">
    <property type="entry name" value="EAL"/>
    <property type="match status" value="1"/>
</dbReference>
<evidence type="ECO:0008006" key="5">
    <source>
        <dbReference type="Google" id="ProtNLM"/>
    </source>
</evidence>
<dbReference type="SMART" id="SM00052">
    <property type="entry name" value="EAL"/>
    <property type="match status" value="1"/>
</dbReference>
<evidence type="ECO:0000313" key="3">
    <source>
        <dbReference type="EMBL" id="KGH01936.1"/>
    </source>
</evidence>
<dbReference type="InterPro" id="IPR043128">
    <property type="entry name" value="Rev_trsase/Diguanyl_cyclase"/>
</dbReference>
<dbReference type="PROSITE" id="PS50883">
    <property type="entry name" value="EAL"/>
    <property type="match status" value="1"/>
</dbReference>
<feature type="domain" description="EAL" evidence="1">
    <location>
        <begin position="259"/>
        <end position="493"/>
    </location>
</feature>
<dbReference type="InterPro" id="IPR029787">
    <property type="entry name" value="Nucleotide_cyclase"/>
</dbReference>
<dbReference type="Pfam" id="PF00990">
    <property type="entry name" value="GGDEF"/>
    <property type="match status" value="1"/>
</dbReference>
<evidence type="ECO:0000259" key="1">
    <source>
        <dbReference type="PROSITE" id="PS50883"/>
    </source>
</evidence>
<protein>
    <recommendedName>
        <fullName evidence="5">Diguanylate cyclase</fullName>
    </recommendedName>
</protein>
<dbReference type="PANTHER" id="PTHR44757">
    <property type="entry name" value="DIGUANYLATE CYCLASE DGCP"/>
    <property type="match status" value="1"/>
</dbReference>
<evidence type="ECO:0000313" key="4">
    <source>
        <dbReference type="Proteomes" id="UP000029549"/>
    </source>
</evidence>
<accession>A0A0E3C9Q5</accession>
<dbReference type="InterPro" id="IPR052155">
    <property type="entry name" value="Biofilm_reg_signaling"/>
</dbReference>
<dbReference type="PROSITE" id="PS50887">
    <property type="entry name" value="GGDEF"/>
    <property type="match status" value="1"/>
</dbReference>
<dbReference type="Gene3D" id="3.30.70.270">
    <property type="match status" value="1"/>
</dbReference>
<dbReference type="InterPro" id="IPR035919">
    <property type="entry name" value="EAL_sf"/>
</dbReference>
<sequence length="493" mass="55147">MLDLIIPTSMHEVVRQNMQQIFSFGQPIPSGEFQLQHKDGSRVDVFSSHTLIEVPGQPSEIFCIDIDITRSKAAENEARYLAFYDALTGLPNRRLLMERLQQAIVNNTESGHSLAVMFVDLDNFKTLNDTRGHAVGDLLLQHVAERLRNGVREQDIVARLGGDEFVVILEDLTGNAIEAAADVRQLGETILAQLRQPYSLAKQNHYFSASIGASIFDDPKVSPDEVLQQADMAMYRAKDKGRNTLCFFNPEMQQAMNRRALLETELHNGLRERQFRLLYQAQVDRDGHVIGAEVLVRWHHPAHGLVAPSEFIPAAEESGLILSLGNWIMEEALHQQARWRLDPQLRTLNLSINVSSRQLLHENFIPQTIALLENTGADPKRIKLEITESFLLQSVDGAATTMSALQAYGLEFSLDDFGTGYSSLSYLKRLPLFEIKIDQDFVHGILQDANDALIAQSIIKLAISLGLHVIAEGVETSEHYLALLDYGCPAFQG</sequence>
<dbReference type="FunFam" id="3.30.70.270:FF:000001">
    <property type="entry name" value="Diguanylate cyclase domain protein"/>
    <property type="match status" value="1"/>
</dbReference>
<reference evidence="3 4" key="1">
    <citation type="submission" date="2013-09" db="EMBL/GenBank/DDBJ databases">
        <title>High correlation between genotypes and phenotypes of environmental bacteria Comamonas testosteroni strains.</title>
        <authorList>
            <person name="Liu L."/>
            <person name="Zhu W."/>
            <person name="Xia X."/>
            <person name="Xu B."/>
            <person name="Luo M."/>
            <person name="Wang G."/>
        </authorList>
    </citation>
    <scope>NUCLEOTIDE SEQUENCE [LARGE SCALE GENOMIC DNA]</scope>
    <source>
        <strain evidence="3 4">DF2</strain>
    </source>
</reference>
<feature type="non-terminal residue" evidence="3">
    <location>
        <position position="493"/>
    </location>
</feature>
<dbReference type="SUPFAM" id="SSF141868">
    <property type="entry name" value="EAL domain-like"/>
    <property type="match status" value="1"/>
</dbReference>
<dbReference type="SUPFAM" id="SSF55073">
    <property type="entry name" value="Nucleotide cyclase"/>
    <property type="match status" value="1"/>
</dbReference>
<dbReference type="SUPFAM" id="SSF55785">
    <property type="entry name" value="PYP-like sensor domain (PAS domain)"/>
    <property type="match status" value="1"/>
</dbReference>
<feature type="domain" description="GGDEF" evidence="2">
    <location>
        <begin position="112"/>
        <end position="250"/>
    </location>
</feature>
<dbReference type="AlphaFoldDB" id="A0A0E3C9Q5"/>
<dbReference type="Proteomes" id="UP000029549">
    <property type="component" value="Unassembled WGS sequence"/>
</dbReference>
<organism evidence="3 4">
    <name type="scientific">Comamonas thiooxydans</name>
    <dbReference type="NCBI Taxonomy" id="363952"/>
    <lineage>
        <taxon>Bacteria</taxon>
        <taxon>Pseudomonadati</taxon>
        <taxon>Pseudomonadota</taxon>
        <taxon>Betaproteobacteria</taxon>
        <taxon>Burkholderiales</taxon>
        <taxon>Comamonadaceae</taxon>
        <taxon>Comamonas</taxon>
    </lineage>
</organism>
<dbReference type="PANTHER" id="PTHR44757:SF2">
    <property type="entry name" value="BIOFILM ARCHITECTURE MAINTENANCE PROTEIN MBAA"/>
    <property type="match status" value="1"/>
</dbReference>
<dbReference type="NCBIfam" id="TIGR00254">
    <property type="entry name" value="GGDEF"/>
    <property type="match status" value="1"/>
</dbReference>
<dbReference type="Gene3D" id="3.20.20.450">
    <property type="entry name" value="EAL domain"/>
    <property type="match status" value="1"/>
</dbReference>